<dbReference type="Pfam" id="PF04403">
    <property type="entry name" value="PqiA"/>
    <property type="match status" value="1"/>
</dbReference>
<dbReference type="EMBL" id="JBHTBS010000003">
    <property type="protein sequence ID" value="MFC7337250.1"/>
    <property type="molecule type" value="Genomic_DNA"/>
</dbReference>
<name>A0ABW2L6S6_9BACT</name>
<feature type="transmembrane region" description="Helical" evidence="1">
    <location>
        <begin position="184"/>
        <end position="203"/>
    </location>
</feature>
<dbReference type="InterPro" id="IPR007498">
    <property type="entry name" value="PqiA-like"/>
</dbReference>
<reference evidence="3" key="1">
    <citation type="journal article" date="2019" name="Int. J. Syst. Evol. Microbiol.">
        <title>The Global Catalogue of Microorganisms (GCM) 10K type strain sequencing project: providing services to taxonomists for standard genome sequencing and annotation.</title>
        <authorList>
            <consortium name="The Broad Institute Genomics Platform"/>
            <consortium name="The Broad Institute Genome Sequencing Center for Infectious Disease"/>
            <person name="Wu L."/>
            <person name="Ma J."/>
        </authorList>
    </citation>
    <scope>NUCLEOTIDE SEQUENCE [LARGE SCALE GENOMIC DNA]</scope>
    <source>
        <strain evidence="3">CGMCC 4.1467</strain>
    </source>
</reference>
<organism evidence="2 3">
    <name type="scientific">Haloferula chungangensis</name>
    <dbReference type="NCBI Taxonomy" id="1048331"/>
    <lineage>
        <taxon>Bacteria</taxon>
        <taxon>Pseudomonadati</taxon>
        <taxon>Verrucomicrobiota</taxon>
        <taxon>Verrucomicrobiia</taxon>
        <taxon>Verrucomicrobiales</taxon>
        <taxon>Verrucomicrobiaceae</taxon>
        <taxon>Haloferula</taxon>
    </lineage>
</organism>
<feature type="transmembrane region" description="Helical" evidence="1">
    <location>
        <begin position="106"/>
        <end position="133"/>
    </location>
</feature>
<comment type="caution">
    <text evidence="2">The sequence shown here is derived from an EMBL/GenBank/DDBJ whole genome shotgun (WGS) entry which is preliminary data.</text>
</comment>
<evidence type="ECO:0000256" key="1">
    <source>
        <dbReference type="SAM" id="Phobius"/>
    </source>
</evidence>
<protein>
    <submittedName>
        <fullName evidence="2">Paraquat-inducible protein A</fullName>
    </submittedName>
</protein>
<dbReference type="Proteomes" id="UP001596472">
    <property type="component" value="Unassembled WGS sequence"/>
</dbReference>
<keyword evidence="1" id="KW-1133">Transmembrane helix</keyword>
<evidence type="ECO:0000313" key="3">
    <source>
        <dbReference type="Proteomes" id="UP001596472"/>
    </source>
</evidence>
<sequence length="233" mass="25481">MQRKRHHPGLAWPRLDPNDRVACHLCDALQTAPSLPEGDAALCGNCGEVLFQNRPRSLSRATGFCTAALIFMCLVHSFPFLTMEAAGNHTELGLMQASRVLVKDGYLILSALTVFFTILAPIILTGGLLYLAAPLSYGKVLPGSIQLARLIQHSEPWSMLEVFLLGFLVSLLKLGHVAELHFGIGLWALVALVLCIAGAMGGIDRRELWDRLELAVHNKHEQEVPNSEAAQQE</sequence>
<feature type="transmembrane region" description="Helical" evidence="1">
    <location>
        <begin position="64"/>
        <end position="86"/>
    </location>
</feature>
<keyword evidence="1" id="KW-0472">Membrane</keyword>
<gene>
    <name evidence="2" type="ORF">ACFQY0_08685</name>
</gene>
<proteinExistence type="predicted"/>
<keyword evidence="1" id="KW-0812">Transmembrane</keyword>
<evidence type="ECO:0000313" key="2">
    <source>
        <dbReference type="EMBL" id="MFC7337250.1"/>
    </source>
</evidence>
<keyword evidence="3" id="KW-1185">Reference proteome</keyword>
<dbReference type="RefSeq" id="WP_379711374.1">
    <property type="nucleotide sequence ID" value="NZ_JBHTBS010000003.1"/>
</dbReference>
<feature type="transmembrane region" description="Helical" evidence="1">
    <location>
        <begin position="154"/>
        <end position="172"/>
    </location>
</feature>
<accession>A0ABW2L6S6</accession>